<feature type="repeat" description="TPR" evidence="6">
    <location>
        <begin position="105"/>
        <end position="138"/>
    </location>
</feature>
<dbReference type="PANTHER" id="PTHR45668">
    <property type="entry name" value="SERINE/THREONINE-PROTEIN PHOSPHATASE 5-RELATED"/>
    <property type="match status" value="1"/>
</dbReference>
<dbReference type="FunFam" id="1.25.40.10:FF:000292">
    <property type="entry name" value="Serine/threonine-protein phosphatase 5"/>
    <property type="match status" value="1"/>
</dbReference>
<feature type="transmembrane region" description="Helical" evidence="7">
    <location>
        <begin position="31"/>
        <end position="48"/>
    </location>
</feature>
<dbReference type="InterPro" id="IPR019734">
    <property type="entry name" value="TPR_rpt"/>
</dbReference>
<evidence type="ECO:0000259" key="8">
    <source>
        <dbReference type="Pfam" id="PF08321"/>
    </source>
</evidence>
<evidence type="ECO:0000256" key="7">
    <source>
        <dbReference type="SAM" id="Phobius"/>
    </source>
</evidence>
<name>A0A5P1FP68_ASPOF</name>
<evidence type="ECO:0000256" key="6">
    <source>
        <dbReference type="PROSITE-ProRule" id="PRU00339"/>
    </source>
</evidence>
<dbReference type="InterPro" id="IPR011990">
    <property type="entry name" value="TPR-like_helical_dom_sf"/>
</dbReference>
<dbReference type="Pfam" id="PF13181">
    <property type="entry name" value="TPR_8"/>
    <property type="match status" value="2"/>
</dbReference>
<keyword evidence="4" id="KW-0378">Hydrolase</keyword>
<keyword evidence="7" id="KW-1133">Transmembrane helix</keyword>
<reference evidence="10" key="1">
    <citation type="journal article" date="2017" name="Nat. Commun.">
        <title>The asparagus genome sheds light on the origin and evolution of a young Y chromosome.</title>
        <authorList>
            <person name="Harkess A."/>
            <person name="Zhou J."/>
            <person name="Xu C."/>
            <person name="Bowers J.E."/>
            <person name="Van der Hulst R."/>
            <person name="Ayyampalayam S."/>
            <person name="Mercati F."/>
            <person name="Riccardi P."/>
            <person name="McKain M.R."/>
            <person name="Kakrana A."/>
            <person name="Tang H."/>
            <person name="Ray J."/>
            <person name="Groenendijk J."/>
            <person name="Arikit S."/>
            <person name="Mathioni S.M."/>
            <person name="Nakano M."/>
            <person name="Shan H."/>
            <person name="Telgmann-Rauber A."/>
            <person name="Kanno A."/>
            <person name="Yue Z."/>
            <person name="Chen H."/>
            <person name="Li W."/>
            <person name="Chen Y."/>
            <person name="Xu X."/>
            <person name="Zhang Y."/>
            <person name="Luo S."/>
            <person name="Chen H."/>
            <person name="Gao J."/>
            <person name="Mao Z."/>
            <person name="Pires J.C."/>
            <person name="Luo M."/>
            <person name="Kudrna D."/>
            <person name="Wing R.A."/>
            <person name="Meyers B.C."/>
            <person name="Yi K."/>
            <person name="Kong H."/>
            <person name="Lavrijsen P."/>
            <person name="Sunseri F."/>
            <person name="Falavigna A."/>
            <person name="Ye Y."/>
            <person name="Leebens-Mack J.H."/>
            <person name="Chen G."/>
        </authorList>
    </citation>
    <scope>NUCLEOTIDE SEQUENCE [LARGE SCALE GENOMIC DNA]</scope>
    <source>
        <strain evidence="10">cv. DH0086</strain>
    </source>
</reference>
<dbReference type="EMBL" id="CM007381">
    <property type="protein sequence ID" value="ONK80106.1"/>
    <property type="molecule type" value="Genomic_DNA"/>
</dbReference>
<evidence type="ECO:0000313" key="10">
    <source>
        <dbReference type="Proteomes" id="UP000243459"/>
    </source>
</evidence>
<keyword evidence="3" id="KW-0479">Metal-binding</keyword>
<evidence type="ECO:0000256" key="3">
    <source>
        <dbReference type="ARBA" id="ARBA00022723"/>
    </source>
</evidence>
<sequence length="264" mass="29913">MTTAAVETATNSDVNRAEELKTLANEAFKDSATFCFSLFILTISYAFLTANKFSQSIDLYTQAIELNSLNAVYWANRAFAHAKLEEYGSSVEDATKAIEIDPDYSKGYYRRDAAYLAMGKFKEALEDFQQVKRICPNDPDATKKLKECEKAVQKIRFEEAIAVQESGRRSVAGSIDFHCINVEPQYAGARIEGEVVTLDFVKKMMDDFRNQKSLHKRYAYQIVLQARETLRAMPLLVDITVPYGKHFTVVVMCKASYVPCQRKP</sequence>
<dbReference type="GO" id="GO:0046872">
    <property type="term" value="F:metal ion binding"/>
    <property type="evidence" value="ECO:0007669"/>
    <property type="project" value="UniProtKB-KW"/>
</dbReference>
<dbReference type="Gene3D" id="3.60.21.10">
    <property type="match status" value="1"/>
</dbReference>
<dbReference type="PROSITE" id="PS50005">
    <property type="entry name" value="TPR"/>
    <property type="match status" value="2"/>
</dbReference>
<dbReference type="Proteomes" id="UP000243459">
    <property type="component" value="Chromosome 1"/>
</dbReference>
<keyword evidence="7" id="KW-0472">Membrane</keyword>
<dbReference type="EC" id="3.1.3.16" evidence="2"/>
<keyword evidence="7" id="KW-0812">Transmembrane</keyword>
<proteinExistence type="predicted"/>
<comment type="cofactor">
    <cofactor evidence="1">
        <name>Mn(2+)</name>
        <dbReference type="ChEBI" id="CHEBI:29035"/>
    </cofactor>
</comment>
<dbReference type="PANTHER" id="PTHR45668:SF5">
    <property type="entry name" value="SERINE_THREONINE-PROTEIN PHOSPHATASE 5"/>
    <property type="match status" value="1"/>
</dbReference>
<evidence type="ECO:0000256" key="5">
    <source>
        <dbReference type="ARBA" id="ARBA00023211"/>
    </source>
</evidence>
<evidence type="ECO:0000256" key="1">
    <source>
        <dbReference type="ARBA" id="ARBA00001936"/>
    </source>
</evidence>
<evidence type="ECO:0000256" key="2">
    <source>
        <dbReference type="ARBA" id="ARBA00013081"/>
    </source>
</evidence>
<dbReference type="Gramene" id="ONK80106">
    <property type="protein sequence ID" value="ONK80106"/>
    <property type="gene ID" value="A4U43_C01F13950"/>
</dbReference>
<keyword evidence="10" id="KW-1185">Reference proteome</keyword>
<feature type="repeat" description="TPR" evidence="6">
    <location>
        <begin position="71"/>
        <end position="104"/>
    </location>
</feature>
<dbReference type="GO" id="GO:0004722">
    <property type="term" value="F:protein serine/threonine phosphatase activity"/>
    <property type="evidence" value="ECO:0007669"/>
    <property type="project" value="UniProtKB-EC"/>
</dbReference>
<feature type="domain" description="PPP" evidence="8">
    <location>
        <begin position="145"/>
        <end position="238"/>
    </location>
</feature>
<dbReference type="Pfam" id="PF08321">
    <property type="entry name" value="PPP5"/>
    <property type="match status" value="1"/>
</dbReference>
<organism evidence="9 10">
    <name type="scientific">Asparagus officinalis</name>
    <name type="common">Garden asparagus</name>
    <dbReference type="NCBI Taxonomy" id="4686"/>
    <lineage>
        <taxon>Eukaryota</taxon>
        <taxon>Viridiplantae</taxon>
        <taxon>Streptophyta</taxon>
        <taxon>Embryophyta</taxon>
        <taxon>Tracheophyta</taxon>
        <taxon>Spermatophyta</taxon>
        <taxon>Magnoliopsida</taxon>
        <taxon>Liliopsida</taxon>
        <taxon>Asparagales</taxon>
        <taxon>Asparagaceae</taxon>
        <taxon>Asparagoideae</taxon>
        <taxon>Asparagus</taxon>
    </lineage>
</organism>
<dbReference type="InterPro" id="IPR029052">
    <property type="entry name" value="Metallo-depent_PP-like"/>
</dbReference>
<keyword evidence="5" id="KW-0464">Manganese</keyword>
<keyword evidence="6" id="KW-0802">TPR repeat</keyword>
<evidence type="ECO:0000313" key="9">
    <source>
        <dbReference type="EMBL" id="ONK80106.1"/>
    </source>
</evidence>
<dbReference type="Gene3D" id="1.25.40.10">
    <property type="entry name" value="Tetratricopeptide repeat domain"/>
    <property type="match status" value="1"/>
</dbReference>
<dbReference type="SMART" id="SM00028">
    <property type="entry name" value="TPR"/>
    <property type="match status" value="3"/>
</dbReference>
<protein>
    <recommendedName>
        <fullName evidence="2">protein-serine/threonine phosphatase</fullName>
        <ecNumber evidence="2">3.1.3.16</ecNumber>
    </recommendedName>
</protein>
<dbReference type="AlphaFoldDB" id="A0A5P1FP68"/>
<gene>
    <name evidence="9" type="ORF">A4U43_C01F13950</name>
</gene>
<evidence type="ECO:0000256" key="4">
    <source>
        <dbReference type="ARBA" id="ARBA00022801"/>
    </source>
</evidence>
<dbReference type="InterPro" id="IPR013235">
    <property type="entry name" value="PPP_dom"/>
</dbReference>
<dbReference type="SUPFAM" id="SSF48452">
    <property type="entry name" value="TPR-like"/>
    <property type="match status" value="1"/>
</dbReference>
<dbReference type="InterPro" id="IPR051134">
    <property type="entry name" value="PPP_phosphatase"/>
</dbReference>
<accession>A0A5P1FP68</accession>